<keyword evidence="9" id="KW-1185">Reference proteome</keyword>
<dbReference type="InterPro" id="IPR027417">
    <property type="entry name" value="P-loop_NTPase"/>
</dbReference>
<proteinExistence type="inferred from homology"/>
<evidence type="ECO:0000256" key="3">
    <source>
        <dbReference type="ARBA" id="ARBA00022692"/>
    </source>
</evidence>
<accession>A0ABV5BA92</accession>
<evidence type="ECO:0000256" key="5">
    <source>
        <dbReference type="ARBA" id="ARBA00023136"/>
    </source>
</evidence>
<dbReference type="Pfam" id="PF03649">
    <property type="entry name" value="UPF0014"/>
    <property type="match status" value="1"/>
</dbReference>
<keyword evidence="4 6" id="KW-1133">Transmembrane helix</keyword>
<evidence type="ECO:0000256" key="4">
    <source>
        <dbReference type="ARBA" id="ARBA00022989"/>
    </source>
</evidence>
<dbReference type="Proteomes" id="UP001580407">
    <property type="component" value="Unassembled WGS sequence"/>
</dbReference>
<feature type="transmembrane region" description="Helical" evidence="6">
    <location>
        <begin position="115"/>
        <end position="136"/>
    </location>
</feature>
<feature type="transmembrane region" description="Helical" evidence="6">
    <location>
        <begin position="203"/>
        <end position="225"/>
    </location>
</feature>
<evidence type="ECO:0000256" key="1">
    <source>
        <dbReference type="ARBA" id="ARBA00004141"/>
    </source>
</evidence>
<comment type="similarity">
    <text evidence="2">Belongs to the UPF0014 family.</text>
</comment>
<feature type="transmembrane region" description="Helical" evidence="6">
    <location>
        <begin position="324"/>
        <end position="347"/>
    </location>
</feature>
<evidence type="ECO:0000313" key="8">
    <source>
        <dbReference type="EMBL" id="MFB5682610.1"/>
    </source>
</evidence>
<feature type="transmembrane region" description="Helical" evidence="6">
    <location>
        <begin position="231"/>
        <end position="251"/>
    </location>
</feature>
<organism evidence="8 9">
    <name type="scientific">Paenibacillus terreus</name>
    <dbReference type="NCBI Taxonomy" id="1387834"/>
    <lineage>
        <taxon>Bacteria</taxon>
        <taxon>Bacillati</taxon>
        <taxon>Bacillota</taxon>
        <taxon>Bacilli</taxon>
        <taxon>Bacillales</taxon>
        <taxon>Paenibacillaceae</taxon>
        <taxon>Paenibacillus</taxon>
    </lineage>
</organism>
<feature type="transmembrane region" description="Helical" evidence="6">
    <location>
        <begin position="300"/>
        <end position="318"/>
    </location>
</feature>
<evidence type="ECO:0000313" key="9">
    <source>
        <dbReference type="Proteomes" id="UP001580407"/>
    </source>
</evidence>
<evidence type="ECO:0000256" key="6">
    <source>
        <dbReference type="SAM" id="Phobius"/>
    </source>
</evidence>
<keyword evidence="5 6" id="KW-0472">Membrane</keyword>
<reference evidence="8 9" key="1">
    <citation type="submission" date="2024-09" db="EMBL/GenBank/DDBJ databases">
        <authorList>
            <person name="Ruan L."/>
        </authorList>
    </citation>
    <scope>NUCLEOTIDE SEQUENCE [LARGE SCALE GENOMIC DNA]</scope>
    <source>
        <strain evidence="8 9">D33</strain>
    </source>
</reference>
<keyword evidence="3 6" id="KW-0812">Transmembrane</keyword>
<gene>
    <name evidence="8" type="primary">fetB</name>
    <name evidence="8" type="ORF">ACE3NQ_16970</name>
</gene>
<name>A0ABV5BA92_9BACL</name>
<dbReference type="EMBL" id="JBHILM010000019">
    <property type="protein sequence ID" value="MFB5682610.1"/>
    <property type="molecule type" value="Genomic_DNA"/>
</dbReference>
<protein>
    <submittedName>
        <fullName evidence="8">Iron export ABC transporter permease subunit FetB</fullName>
    </submittedName>
</protein>
<comment type="subcellular location">
    <subcellularLocation>
        <location evidence="1">Membrane</location>
        <topology evidence="1">Multi-pass membrane protein</topology>
    </subcellularLocation>
</comment>
<dbReference type="Gene3D" id="3.40.50.300">
    <property type="entry name" value="P-loop containing nucleotide triphosphate hydrolases"/>
    <property type="match status" value="1"/>
</dbReference>
<comment type="caution">
    <text evidence="8">The sequence shown here is derived from an EMBL/GenBank/DDBJ whole genome shotgun (WGS) entry which is preliminary data.</text>
</comment>
<evidence type="ECO:0000259" key="7">
    <source>
        <dbReference type="PROSITE" id="PS50893"/>
    </source>
</evidence>
<dbReference type="PANTHER" id="PTHR30028">
    <property type="entry name" value="UPF0014 INNER MEMBRANE PROTEIN YBBM-RELATED"/>
    <property type="match status" value="1"/>
</dbReference>
<dbReference type="PANTHER" id="PTHR30028:SF0">
    <property type="entry name" value="PROTEIN ALUMINUM SENSITIVE 3"/>
    <property type="match status" value="1"/>
</dbReference>
<dbReference type="InterPro" id="IPR003439">
    <property type="entry name" value="ABC_transporter-like_ATP-bd"/>
</dbReference>
<evidence type="ECO:0000256" key="2">
    <source>
        <dbReference type="ARBA" id="ARBA00005268"/>
    </source>
</evidence>
<dbReference type="RefSeq" id="WP_375526364.1">
    <property type="nucleotide sequence ID" value="NZ_JBHILM010000019.1"/>
</dbReference>
<feature type="transmembrane region" description="Helical" evidence="6">
    <location>
        <begin position="173"/>
        <end position="191"/>
    </location>
</feature>
<dbReference type="PROSITE" id="PS50893">
    <property type="entry name" value="ABC_TRANSPORTER_2"/>
    <property type="match status" value="1"/>
</dbReference>
<sequence>MNSSILSFEGLSKTITALESRTLFAQASATVASGDRIAFVGPSGQGKSTLLRILALLDEADGGEMILLDKPLQHWEPRAWRKNVCYVSQTPVMLEGTIEDNLKTASRLHQTEFDISYAALASTLVFVAVSMSISIWQKLGLEKDILVGTIRSAVQLLAIGFVLQYVFGTHHPLFILLMLFIMVGVAAWNAAKRGKGLPGIYLRVWIAIAATELVTIGLLLILGIIPFEARYIIPISGMTIGNAMVVASLFLNQMKREAVASNGEVETLLSLGATPRQAIHKLLKRSTRSSMIPTIDGMKTVGLVQLPGMMTGMIVAGASPLEAVRYQILIMFAFASSAALTSILLALMSYRLWFGRLGQFSPMDNSPAAK</sequence>
<feature type="transmembrane region" description="Helical" evidence="6">
    <location>
        <begin position="148"/>
        <end position="167"/>
    </location>
</feature>
<dbReference type="SUPFAM" id="SSF52540">
    <property type="entry name" value="P-loop containing nucleoside triphosphate hydrolases"/>
    <property type="match status" value="1"/>
</dbReference>
<feature type="domain" description="ABC transporter" evidence="7">
    <location>
        <begin position="6"/>
        <end position="247"/>
    </location>
</feature>
<dbReference type="Pfam" id="PF00005">
    <property type="entry name" value="ABC_tran"/>
    <property type="match status" value="1"/>
</dbReference>
<dbReference type="InterPro" id="IPR005226">
    <property type="entry name" value="UPF0014_fam"/>
</dbReference>